<protein>
    <submittedName>
        <fullName evidence="2">HNH endonuclease domain-containing protein</fullName>
    </submittedName>
</protein>
<organism evidence="2 3">
    <name type="scientific">Algivirga pacifica</name>
    <dbReference type="NCBI Taxonomy" id="1162670"/>
    <lineage>
        <taxon>Bacteria</taxon>
        <taxon>Pseudomonadati</taxon>
        <taxon>Bacteroidota</taxon>
        <taxon>Cytophagia</taxon>
        <taxon>Cytophagales</taxon>
        <taxon>Flammeovirgaceae</taxon>
        <taxon>Algivirga</taxon>
    </lineage>
</organism>
<evidence type="ECO:0000259" key="1">
    <source>
        <dbReference type="Pfam" id="PF13395"/>
    </source>
</evidence>
<dbReference type="Pfam" id="PF13395">
    <property type="entry name" value="HNH_4"/>
    <property type="match status" value="1"/>
</dbReference>
<keyword evidence="2" id="KW-0255">Endonuclease</keyword>
<feature type="domain" description="HNH nuclease" evidence="1">
    <location>
        <begin position="250"/>
        <end position="296"/>
    </location>
</feature>
<comment type="caution">
    <text evidence="2">The sequence shown here is derived from an EMBL/GenBank/DDBJ whole genome shotgun (WGS) entry which is preliminary data.</text>
</comment>
<accession>A0ABP9DMK3</accession>
<keyword evidence="3" id="KW-1185">Reference proteome</keyword>
<keyword evidence="2" id="KW-0378">Hydrolase</keyword>
<proteinExistence type="predicted"/>
<keyword evidence="2" id="KW-0540">Nuclease</keyword>
<evidence type="ECO:0000313" key="2">
    <source>
        <dbReference type="EMBL" id="GAA4848878.1"/>
    </source>
</evidence>
<dbReference type="Proteomes" id="UP001500298">
    <property type="component" value="Unassembled WGS sequence"/>
</dbReference>
<dbReference type="EMBL" id="BAABJX010000059">
    <property type="protein sequence ID" value="GAA4848878.1"/>
    <property type="molecule type" value="Genomic_DNA"/>
</dbReference>
<reference evidence="3" key="1">
    <citation type="journal article" date="2019" name="Int. J. Syst. Evol. Microbiol.">
        <title>The Global Catalogue of Microorganisms (GCM) 10K type strain sequencing project: providing services to taxonomists for standard genome sequencing and annotation.</title>
        <authorList>
            <consortium name="The Broad Institute Genomics Platform"/>
            <consortium name="The Broad Institute Genome Sequencing Center for Infectious Disease"/>
            <person name="Wu L."/>
            <person name="Ma J."/>
        </authorList>
    </citation>
    <scope>NUCLEOTIDE SEQUENCE [LARGE SCALE GENOMIC DNA]</scope>
    <source>
        <strain evidence="3">JCM 18326</strain>
    </source>
</reference>
<gene>
    <name evidence="2" type="ORF">GCM10023331_37050</name>
</gene>
<name>A0ABP9DMK3_9BACT</name>
<evidence type="ECO:0000313" key="3">
    <source>
        <dbReference type="Proteomes" id="UP001500298"/>
    </source>
</evidence>
<dbReference type="Gene3D" id="1.10.30.50">
    <property type="match status" value="1"/>
</dbReference>
<dbReference type="InterPro" id="IPR003615">
    <property type="entry name" value="HNH_nuc"/>
</dbReference>
<sequence>MDTFSNSLPTHESLPVGILSRCFDNTDKSYKFYWFLSILDHIQDSPEALHISYEELFTRMVSNVWYPLDFYKLSFGKNDAFKKVAEYLSGRIEIDHRVNARPLFEQINEGLQQEEYREMYRMMYAILKANVPYRFQSPFFSAELKGIKDHRKNKKIQELAGQYYGIGYGKVFYRYTERGIELDGAWKEYFLQHQPILRGFIFWHLLNYVQKHNPNVVGLVHKLEKRKSRDLKLARSFWDIYLQHRESAKCIYSGEEIVIPYSIDHFIPWSYVVHDQLWNLTPISASVNSSKSNALPSLEKYLESFQVQQYDAFQTVVRAHIKKDTKQKIMEDYLQLFECSEGELLNIPHHQFASKLGDKVKMNEQMAGSMGFERGWRLGLNR</sequence>
<dbReference type="GO" id="GO:0004519">
    <property type="term" value="F:endonuclease activity"/>
    <property type="evidence" value="ECO:0007669"/>
    <property type="project" value="UniProtKB-KW"/>
</dbReference>
<dbReference type="RefSeq" id="WP_345374562.1">
    <property type="nucleotide sequence ID" value="NZ_BAABJX010000059.1"/>
</dbReference>